<organism evidence="8 9">
    <name type="scientific">Papiliotrema laurentii</name>
    <name type="common">Cryptococcus laurentii</name>
    <dbReference type="NCBI Taxonomy" id="5418"/>
    <lineage>
        <taxon>Eukaryota</taxon>
        <taxon>Fungi</taxon>
        <taxon>Dikarya</taxon>
        <taxon>Basidiomycota</taxon>
        <taxon>Agaricomycotina</taxon>
        <taxon>Tremellomycetes</taxon>
        <taxon>Tremellales</taxon>
        <taxon>Rhynchogastremaceae</taxon>
        <taxon>Papiliotrema</taxon>
    </lineage>
</organism>
<evidence type="ECO:0000256" key="5">
    <source>
        <dbReference type="PROSITE-ProRule" id="PRU00221"/>
    </source>
</evidence>
<dbReference type="GO" id="GO:0005737">
    <property type="term" value="C:cytoplasm"/>
    <property type="evidence" value="ECO:0007669"/>
    <property type="project" value="TreeGrafter"/>
</dbReference>
<dbReference type="EMBL" id="JAODAN010000006">
    <property type="protein sequence ID" value="KAK1923821.1"/>
    <property type="molecule type" value="Genomic_DNA"/>
</dbReference>
<keyword evidence="9" id="KW-1185">Reference proteome</keyword>
<evidence type="ECO:0000256" key="3">
    <source>
        <dbReference type="ARBA" id="ARBA00022574"/>
    </source>
</evidence>
<dbReference type="InterPro" id="IPR015943">
    <property type="entry name" value="WD40/YVTN_repeat-like_dom_sf"/>
</dbReference>
<dbReference type="SMART" id="SM00320">
    <property type="entry name" value="WD40"/>
    <property type="match status" value="4"/>
</dbReference>
<keyword evidence="3 5" id="KW-0853">WD repeat</keyword>
<dbReference type="Gene3D" id="2.130.10.10">
    <property type="entry name" value="YVTN repeat-like/Quinoprotein amine dehydrogenase"/>
    <property type="match status" value="1"/>
</dbReference>
<feature type="compositionally biased region" description="Low complexity" evidence="6">
    <location>
        <begin position="549"/>
        <end position="570"/>
    </location>
</feature>
<keyword evidence="2" id="KW-0268">Exocytosis</keyword>
<gene>
    <name evidence="8" type="ORF">DB88DRAFT_492585</name>
</gene>
<evidence type="ECO:0000313" key="8">
    <source>
        <dbReference type="EMBL" id="KAK1923821.1"/>
    </source>
</evidence>
<evidence type="ECO:0000256" key="2">
    <source>
        <dbReference type="ARBA" id="ARBA00022483"/>
    </source>
</evidence>
<dbReference type="GO" id="GO:0006887">
    <property type="term" value="P:exocytosis"/>
    <property type="evidence" value="ECO:0007669"/>
    <property type="project" value="UniProtKB-KW"/>
</dbReference>
<dbReference type="Pfam" id="PF00400">
    <property type="entry name" value="WD40"/>
    <property type="match status" value="1"/>
</dbReference>
<dbReference type="PANTHER" id="PTHR10241:SF25">
    <property type="entry name" value="TOMOSYN, ISOFORM C"/>
    <property type="match status" value="1"/>
</dbReference>
<dbReference type="GO" id="GO:0006893">
    <property type="term" value="P:Golgi to plasma membrane transport"/>
    <property type="evidence" value="ECO:0007669"/>
    <property type="project" value="TreeGrafter"/>
</dbReference>
<feature type="region of interest" description="Disordered" evidence="6">
    <location>
        <begin position="537"/>
        <end position="594"/>
    </location>
</feature>
<protein>
    <submittedName>
        <fullName evidence="8">Lethal giant larvae like, C-terminal-domain-containing protein</fullName>
    </submittedName>
</protein>
<dbReference type="Proteomes" id="UP001182556">
    <property type="component" value="Unassembled WGS sequence"/>
</dbReference>
<dbReference type="InterPro" id="IPR019775">
    <property type="entry name" value="WD40_repeat_CS"/>
</dbReference>
<feature type="domain" description="Lethal giant larvae (Lgl)-like C-terminal" evidence="7">
    <location>
        <begin position="737"/>
        <end position="1159"/>
    </location>
</feature>
<dbReference type="PANTHER" id="PTHR10241">
    <property type="entry name" value="LETHAL 2 GIANT LARVAE PROTEIN"/>
    <property type="match status" value="1"/>
</dbReference>
<dbReference type="GO" id="GO:0045159">
    <property type="term" value="F:myosin II binding"/>
    <property type="evidence" value="ECO:0007669"/>
    <property type="project" value="TreeGrafter"/>
</dbReference>
<comment type="caution">
    <text evidence="8">The sequence shown here is derived from an EMBL/GenBank/DDBJ whole genome shotgun (WGS) entry which is preliminary data.</text>
</comment>
<dbReference type="GO" id="GO:0019905">
    <property type="term" value="F:syntaxin binding"/>
    <property type="evidence" value="ECO:0007669"/>
    <property type="project" value="TreeGrafter"/>
</dbReference>
<keyword evidence="4" id="KW-0677">Repeat</keyword>
<dbReference type="InterPro" id="IPR013905">
    <property type="entry name" value="Lgl_C_dom"/>
</dbReference>
<proteinExistence type="inferred from homology"/>
<evidence type="ECO:0000256" key="6">
    <source>
        <dbReference type="SAM" id="MobiDB-lite"/>
    </source>
</evidence>
<dbReference type="PROSITE" id="PS00678">
    <property type="entry name" value="WD_REPEATS_1"/>
    <property type="match status" value="1"/>
</dbReference>
<dbReference type="Pfam" id="PF08596">
    <property type="entry name" value="Lgl_C"/>
    <property type="match status" value="1"/>
</dbReference>
<comment type="similarity">
    <text evidence="1">Belongs to the WD repeat L(2)GL family.</text>
</comment>
<dbReference type="InterPro" id="IPR036322">
    <property type="entry name" value="WD40_repeat_dom_sf"/>
</dbReference>
<dbReference type="AlphaFoldDB" id="A0AAD9CXC5"/>
<dbReference type="GO" id="GO:0005096">
    <property type="term" value="F:GTPase activator activity"/>
    <property type="evidence" value="ECO:0007669"/>
    <property type="project" value="TreeGrafter"/>
</dbReference>
<evidence type="ECO:0000256" key="1">
    <source>
        <dbReference type="ARBA" id="ARBA00008070"/>
    </source>
</evidence>
<evidence type="ECO:0000313" key="9">
    <source>
        <dbReference type="Proteomes" id="UP001182556"/>
    </source>
</evidence>
<sequence length="1271" mass="139185">MFKSKGPALPPETDFTNNLRERSFYRYGHLRPLGVTGEITALAVDPTLSLLAVGTSSGLVHVYGSPAFQFTLPVSGASSSTAAHAIRFLFFHPGHYRLIAVDDGNTLHSYSLQHITDHPNPITHPPLPVKEGSYMIAATITAVEQPLPSYTHLFMTLKDGTTLVWDLSRRVLGDWRVGNMWAVHEQRLLRSGVPGRHRSIGPPMATCLAMNPRDLNILLLGYEGGVVAWNIQKGMMEKTFEMTLPPGAPGGGSYQDADGSLWTERTPSVSCIAWRPDGLVFAVGHTDGCISFWAYSESDKPLMVRTVTHEDVNVPDADELYTAGALDNQLRPKDGTSAVSANREPIFKLTWAGFPDQPSLRALIAAQGTEAAGEPLSNATMDYAERGETLLLVLGGQSPGEKPGINILQFPAYLPPPVTAKKPPMAPSESMPLQERYAYRDSLAPTGTSFYPTRTPPEDFVLLPRSSPYFSLAHDPIAIIVTLTPDPNLPNVNAPQARRSIESWAFPPPRSTLVPPSPGRKHYITPGEGEKIVAMTPAPILGPTPGSPRSPSGGWRLPWSSGSPSPKSPSLRIPTPDSMGSMGGNAPRAQAKARQRFRLPSSLWSGRMSVLRAEIHSLPTPTFKKLISWSIEHAGSEDIPRFPIHGGMAVPDLQSHGAPDVKVVKMESYRILITAHPDASIRFWDVSPHLLLLPTPLRFEYPGPLPHLTISLGTYLAHPDLAHLPLAKLWETDRSQVVIKSIDLAREALELTVTMMTGEIIVFKFGQAKSGVSRDDDVEELEPDSPRDGYFPKMAVPESSATHDGWIEEVMELGHLARLRTDGFRPVAIFTPKRGEVIRCAVSDIGFIAVAFATKCMCITDMRGPDIILREGFDEDGAKVKKRRKKGNMQNVPGESSLVGSMKWVVAGMGPDSTPRPRLIVSYIKGMTKIYTLVNVLGEWIVEQKPPTFTNDSLANPVASFVLDAHTGVELSPTAEALQAAMRAKPEEGKKESSPHCLWLAVSRKSMRLSINFNGERVAKVELTEEDIAEAFYLTRHGQKVLVVITTKGTALFYSVPFLELITRLELYYGHEPRPVGKISMDDRSGDFVEHSGPLDIHLRTFFHFRKPFPPRLDPCSLKRAIPPQPLPLSYTTMSWIWGGAPLTGAQLDALVAGSGRPPLPKAPPAPKQPLITWGKPPEEPIKPVVQPNEILPKRTAVKKQTAPARDAREREDAYTELRRAAAERGNYLDTLGDQLNNVSVSATNYLTQARNSAIKEAAKTSAKGMFGKLL</sequence>
<evidence type="ECO:0000259" key="7">
    <source>
        <dbReference type="Pfam" id="PF08596"/>
    </source>
</evidence>
<reference evidence="8" key="1">
    <citation type="submission" date="2023-02" db="EMBL/GenBank/DDBJ databases">
        <title>Identification and recombinant expression of a fungal hydrolase from Papiliotrema laurentii that hydrolyzes apple cutin and clears colloidal polyester polyurethane.</title>
        <authorList>
            <consortium name="DOE Joint Genome Institute"/>
            <person name="Roman V.A."/>
            <person name="Bojanowski C."/>
            <person name="Crable B.R."/>
            <person name="Wagner D.N."/>
            <person name="Hung C.S."/>
            <person name="Nadeau L.J."/>
            <person name="Schratz L."/>
            <person name="Haridas S."/>
            <person name="Pangilinan J."/>
            <person name="Lipzen A."/>
            <person name="Na H."/>
            <person name="Yan M."/>
            <person name="Ng V."/>
            <person name="Grigoriev I.V."/>
            <person name="Spatafora J.W."/>
            <person name="Barlow D."/>
            <person name="Biffinger J."/>
            <person name="Kelley-Loughnane N."/>
            <person name="Varaljay V.A."/>
            <person name="Crookes-Goodson W.J."/>
        </authorList>
    </citation>
    <scope>NUCLEOTIDE SEQUENCE</scope>
    <source>
        <strain evidence="8">5307AH</strain>
    </source>
</reference>
<evidence type="ECO:0000256" key="4">
    <source>
        <dbReference type="ARBA" id="ARBA00022737"/>
    </source>
</evidence>
<dbReference type="PROSITE" id="PS50082">
    <property type="entry name" value="WD_REPEATS_2"/>
    <property type="match status" value="1"/>
</dbReference>
<feature type="repeat" description="WD" evidence="5">
    <location>
        <begin position="262"/>
        <end position="293"/>
    </location>
</feature>
<dbReference type="GO" id="GO:0005886">
    <property type="term" value="C:plasma membrane"/>
    <property type="evidence" value="ECO:0007669"/>
    <property type="project" value="TreeGrafter"/>
</dbReference>
<dbReference type="SUPFAM" id="SSF50978">
    <property type="entry name" value="WD40 repeat-like"/>
    <property type="match status" value="1"/>
</dbReference>
<accession>A0AAD9CXC5</accession>
<dbReference type="InterPro" id="IPR001680">
    <property type="entry name" value="WD40_rpt"/>
</dbReference>
<name>A0AAD9CXC5_PAPLA</name>